<sequence>QDISYMDSIDIADTAADAVTVSDYIKSSSSEGGIYQVVTWGRTVEVKDKNLYLNNILIDENVAARFIFNGSTVYYSKDGGNIYKYTVKSDERELIFSAPGAVIENCLDDKYLYYRTLDTNGRNDDLVIYSMEKAAETDRFDNVNTFIIEENRIYMQPNEETEDDGTGEYAPEPLPIVAAQPDGSSDTVIIENAGLFVVDINTVYYEMIEYDDGELVRMIRSYDVDSGDSRDVKSRYTKSYDDLELIKLTPASATYRNRVSGEILAVNL</sequence>
<dbReference type="SUPFAM" id="SSF69304">
    <property type="entry name" value="Tricorn protease N-terminal domain"/>
    <property type="match status" value="1"/>
</dbReference>
<evidence type="ECO:0000313" key="1">
    <source>
        <dbReference type="EMBL" id="HIV86022.1"/>
    </source>
</evidence>
<organism evidence="1 2">
    <name type="scientific">Candidatus Monoglobus merdigallinarum</name>
    <dbReference type="NCBI Taxonomy" id="2838698"/>
    <lineage>
        <taxon>Bacteria</taxon>
        <taxon>Bacillati</taxon>
        <taxon>Bacillota</taxon>
        <taxon>Clostridia</taxon>
        <taxon>Monoglobales</taxon>
        <taxon>Monoglobaceae</taxon>
        <taxon>Monoglobus</taxon>
    </lineage>
</organism>
<dbReference type="Proteomes" id="UP000824162">
    <property type="component" value="Unassembled WGS sequence"/>
</dbReference>
<gene>
    <name evidence="1" type="ORF">H9900_04345</name>
</gene>
<proteinExistence type="predicted"/>
<reference evidence="1" key="1">
    <citation type="journal article" date="2021" name="PeerJ">
        <title>Extensive microbial diversity within the chicken gut microbiome revealed by metagenomics and culture.</title>
        <authorList>
            <person name="Gilroy R."/>
            <person name="Ravi A."/>
            <person name="Getino M."/>
            <person name="Pursley I."/>
            <person name="Horton D.L."/>
            <person name="Alikhan N.F."/>
            <person name="Baker D."/>
            <person name="Gharbi K."/>
            <person name="Hall N."/>
            <person name="Watson M."/>
            <person name="Adriaenssens E.M."/>
            <person name="Foster-Nyarko E."/>
            <person name="Jarju S."/>
            <person name="Secka A."/>
            <person name="Antonio M."/>
            <person name="Oren A."/>
            <person name="Chaudhuri R.R."/>
            <person name="La Ragione R."/>
            <person name="Hildebrand F."/>
            <person name="Pallen M.J."/>
        </authorList>
    </citation>
    <scope>NUCLEOTIDE SEQUENCE</scope>
    <source>
        <strain evidence="1">5790</strain>
    </source>
</reference>
<dbReference type="AlphaFoldDB" id="A0A9D1PRR1"/>
<evidence type="ECO:0000313" key="2">
    <source>
        <dbReference type="Proteomes" id="UP000824162"/>
    </source>
</evidence>
<comment type="caution">
    <text evidence="1">The sequence shown here is derived from an EMBL/GenBank/DDBJ whole genome shotgun (WGS) entry which is preliminary data.</text>
</comment>
<name>A0A9D1PRR1_9FIRM</name>
<reference evidence="1" key="2">
    <citation type="submission" date="2021-04" db="EMBL/GenBank/DDBJ databases">
        <authorList>
            <person name="Gilroy R."/>
        </authorList>
    </citation>
    <scope>NUCLEOTIDE SEQUENCE</scope>
    <source>
        <strain evidence="1">5790</strain>
    </source>
</reference>
<protein>
    <submittedName>
        <fullName evidence="1">DUF5050 domain-containing protein</fullName>
    </submittedName>
</protein>
<dbReference type="EMBL" id="DXIJ01000091">
    <property type="protein sequence ID" value="HIV86022.1"/>
    <property type="molecule type" value="Genomic_DNA"/>
</dbReference>
<accession>A0A9D1PRR1</accession>
<feature type="non-terminal residue" evidence="1">
    <location>
        <position position="1"/>
    </location>
</feature>